<proteinExistence type="predicted"/>
<keyword evidence="3" id="KW-1185">Reference proteome</keyword>
<comment type="caution">
    <text evidence="2">The sequence shown here is derived from an EMBL/GenBank/DDBJ whole genome shotgun (WGS) entry which is preliminary data.</text>
</comment>
<keyword evidence="1" id="KW-0472">Membrane</keyword>
<evidence type="ECO:0000313" key="3">
    <source>
        <dbReference type="Proteomes" id="UP000585681"/>
    </source>
</evidence>
<dbReference type="EMBL" id="JACIEQ010000005">
    <property type="protein sequence ID" value="MBB4023361.1"/>
    <property type="molecule type" value="Genomic_DNA"/>
</dbReference>
<dbReference type="RefSeq" id="WP_054539555.1">
    <property type="nucleotide sequence ID" value="NZ_JACIEQ010000005.1"/>
</dbReference>
<keyword evidence="1" id="KW-0812">Transmembrane</keyword>
<accession>A0A840CBI5</accession>
<evidence type="ECO:0000313" key="2">
    <source>
        <dbReference type="EMBL" id="MBB4023361.1"/>
    </source>
</evidence>
<evidence type="ECO:0008006" key="4">
    <source>
        <dbReference type="Google" id="ProtNLM"/>
    </source>
</evidence>
<gene>
    <name evidence="2" type="ORF">GGR17_003190</name>
</gene>
<name>A0A840CBI5_9RHOB</name>
<organism evidence="2 3">
    <name type="scientific">Actibacterium naphthalenivorans</name>
    <dbReference type="NCBI Taxonomy" id="1614693"/>
    <lineage>
        <taxon>Bacteria</taxon>
        <taxon>Pseudomonadati</taxon>
        <taxon>Pseudomonadota</taxon>
        <taxon>Alphaproteobacteria</taxon>
        <taxon>Rhodobacterales</taxon>
        <taxon>Roseobacteraceae</taxon>
        <taxon>Actibacterium</taxon>
    </lineage>
</organism>
<reference evidence="2" key="1">
    <citation type="submission" date="2020-08" db="EMBL/GenBank/DDBJ databases">
        <title>Genomic Encyclopedia of Type Strains, Phase IV (KMG-IV): sequencing the most valuable type-strain genomes for metagenomic binning, comparative biology and taxonomic classification.</title>
        <authorList>
            <person name="Goeker M."/>
        </authorList>
    </citation>
    <scope>NUCLEOTIDE SEQUENCE [LARGE SCALE GENOMIC DNA]</scope>
    <source>
        <strain evidence="2">DSM 105040</strain>
    </source>
</reference>
<dbReference type="Proteomes" id="UP000585681">
    <property type="component" value="Unassembled WGS sequence"/>
</dbReference>
<evidence type="ECO:0000256" key="1">
    <source>
        <dbReference type="SAM" id="Phobius"/>
    </source>
</evidence>
<sequence length="91" mass="10423">MDDDTPAPEFARRDGIWLRGLWMVILAILFAVAETVLLVCAVLQFGWMLFTKERNRFIADFGANLGNWLSVTARFQTGASEEKPFPWTAWK</sequence>
<feature type="transmembrane region" description="Helical" evidence="1">
    <location>
        <begin position="20"/>
        <end position="50"/>
    </location>
</feature>
<dbReference type="Pfam" id="PF14333">
    <property type="entry name" value="DUF4389"/>
    <property type="match status" value="1"/>
</dbReference>
<keyword evidence="1" id="KW-1133">Transmembrane helix</keyword>
<dbReference type="InterPro" id="IPR025498">
    <property type="entry name" value="DUF4389"/>
</dbReference>
<protein>
    <recommendedName>
        <fullName evidence="4">Lipase</fullName>
    </recommendedName>
</protein>
<dbReference type="AlphaFoldDB" id="A0A840CBI5"/>